<comment type="caution">
    <text evidence="1">The sequence shown here is derived from an EMBL/GenBank/DDBJ whole genome shotgun (WGS) entry which is preliminary data.</text>
</comment>
<name>A0A8T0QW66_PANVG</name>
<dbReference type="Proteomes" id="UP000823388">
    <property type="component" value="Chromosome 6N"/>
</dbReference>
<dbReference type="AlphaFoldDB" id="A0A8T0QW66"/>
<accession>A0A8T0QW66</accession>
<evidence type="ECO:0000313" key="2">
    <source>
        <dbReference type="Proteomes" id="UP000823388"/>
    </source>
</evidence>
<reference evidence="1" key="1">
    <citation type="submission" date="2020-05" db="EMBL/GenBank/DDBJ databases">
        <title>WGS assembly of Panicum virgatum.</title>
        <authorList>
            <person name="Lovell J.T."/>
            <person name="Jenkins J."/>
            <person name="Shu S."/>
            <person name="Juenger T.E."/>
            <person name="Schmutz J."/>
        </authorList>
    </citation>
    <scope>NUCLEOTIDE SEQUENCE</scope>
    <source>
        <strain evidence="1">AP13</strain>
    </source>
</reference>
<evidence type="ECO:0000313" key="1">
    <source>
        <dbReference type="EMBL" id="KAG2577238.1"/>
    </source>
</evidence>
<organism evidence="1 2">
    <name type="scientific">Panicum virgatum</name>
    <name type="common">Blackwell switchgrass</name>
    <dbReference type="NCBI Taxonomy" id="38727"/>
    <lineage>
        <taxon>Eukaryota</taxon>
        <taxon>Viridiplantae</taxon>
        <taxon>Streptophyta</taxon>
        <taxon>Embryophyta</taxon>
        <taxon>Tracheophyta</taxon>
        <taxon>Spermatophyta</taxon>
        <taxon>Magnoliopsida</taxon>
        <taxon>Liliopsida</taxon>
        <taxon>Poales</taxon>
        <taxon>Poaceae</taxon>
        <taxon>PACMAD clade</taxon>
        <taxon>Panicoideae</taxon>
        <taxon>Panicodae</taxon>
        <taxon>Paniceae</taxon>
        <taxon>Panicinae</taxon>
        <taxon>Panicum</taxon>
        <taxon>Panicum sect. Hiantes</taxon>
    </lineage>
</organism>
<keyword evidence="2" id="KW-1185">Reference proteome</keyword>
<proteinExistence type="predicted"/>
<sequence>MLQDILYRSSGILLVLGKELPLKFVEVDEEQGRLVISNRMFVLLHRNNTKKKKKRGAKLLLQLCGIRVGIHASAVLPRVISRASATQWSSQPMPTRWTTTLKVRRTDPNSKPQCFYIAEHLQFGCERCHVISAGFVQVNLVPNNPMGKEIAAANHPGISPLHLLFYIYSLS</sequence>
<dbReference type="EMBL" id="CM029048">
    <property type="protein sequence ID" value="KAG2577238.1"/>
    <property type="molecule type" value="Genomic_DNA"/>
</dbReference>
<protein>
    <submittedName>
        <fullName evidence="1">Uncharacterized protein</fullName>
    </submittedName>
</protein>
<gene>
    <name evidence="1" type="ORF">PVAP13_6NG087609</name>
</gene>